<comment type="caution">
    <text evidence="9">The sequence shown here is derived from an EMBL/GenBank/DDBJ whole genome shotgun (WGS) entry which is preliminary data.</text>
</comment>
<dbReference type="InterPro" id="IPR011053">
    <property type="entry name" value="Single_hybrid_motif"/>
</dbReference>
<dbReference type="PROSITE" id="PS00189">
    <property type="entry name" value="LIPOYL"/>
    <property type="match status" value="1"/>
</dbReference>
<accession>A0AAV4LKC0</accession>
<comment type="cofactor">
    <cofactor evidence="1 6">
        <name>(R)-lipoate</name>
        <dbReference type="ChEBI" id="CHEBI:83088"/>
    </cofactor>
</comment>
<dbReference type="GO" id="GO:0016407">
    <property type="term" value="F:acetyltransferase activity"/>
    <property type="evidence" value="ECO:0007669"/>
    <property type="project" value="TreeGrafter"/>
</dbReference>
<sequence>MAQILMPQLGESVTEGTIAKWLKQVGDSVQKYEPIAEVITDKVNAEVPSDFEGVLTKILVEEGTTVAVGTPIAQIEEAGQQPVHADESIEVQAENGESAEARVTTEGLSRVKEQTSRVDVARPRFSPAVMHLLQEHGIDPSEISGTGLGGRITRKDVLAYLENRQITGRVQLTKTEEDLSSVAAPTKPATGPITFNETVQPSETVSAQPQNQLAQTLTGRSLREDETAIPVTPIRRTIAKRMLESKHQAPHAWTMVEVDVTNMVRFRERVKDEFKKKEGFSLTYLPLFIKAVVESLKEYPILNSEWAEDKIILKKQIHISIAVASDDALFVPVIHHADRLSVLGLAHAIHDLATRARAGKLTPADMSGGTFTVNNTGAFGSILSQPIINSPQAAILTMEAIVKKPVIMPDDSIAIRHMMNMCLSLDHRVLDGLVCGKFLAAVKKRLENMSADSIRLY</sequence>
<dbReference type="InterPro" id="IPR023213">
    <property type="entry name" value="CAT-like_dom_sf"/>
</dbReference>
<feature type="domain" description="Lipoyl-binding" evidence="7">
    <location>
        <begin position="1"/>
        <end position="76"/>
    </location>
</feature>
<dbReference type="Gene3D" id="3.30.559.10">
    <property type="entry name" value="Chloramphenicol acetyltransferase-like domain"/>
    <property type="match status" value="1"/>
</dbReference>
<dbReference type="PROSITE" id="PS51826">
    <property type="entry name" value="PSBD"/>
    <property type="match status" value="1"/>
</dbReference>
<keyword evidence="10" id="KW-1185">Reference proteome</keyword>
<dbReference type="PANTHER" id="PTHR43178">
    <property type="entry name" value="DIHYDROLIPOAMIDE ACETYLTRANSFERASE COMPONENT OF PYRUVATE DEHYDROGENASE COMPLEX"/>
    <property type="match status" value="1"/>
</dbReference>
<dbReference type="AlphaFoldDB" id="A0AAV4LKC0"/>
<gene>
    <name evidence="9" type="ORF">DNHGIG_38600</name>
</gene>
<dbReference type="PANTHER" id="PTHR43178:SF5">
    <property type="entry name" value="LIPOAMIDE ACYLTRANSFERASE COMPONENT OF BRANCHED-CHAIN ALPHA-KETO ACID DEHYDROGENASE COMPLEX, MITOCHONDRIAL"/>
    <property type="match status" value="1"/>
</dbReference>
<dbReference type="InterPro" id="IPR004167">
    <property type="entry name" value="PSBD"/>
</dbReference>
<evidence type="ECO:0000256" key="4">
    <source>
        <dbReference type="ARBA" id="ARBA00022823"/>
    </source>
</evidence>
<dbReference type="InterPro" id="IPR050743">
    <property type="entry name" value="2-oxoacid_DH_E2_comp"/>
</dbReference>
<dbReference type="InterPro" id="IPR003016">
    <property type="entry name" value="2-oxoA_DH_lipoyl-BS"/>
</dbReference>
<dbReference type="GO" id="GO:0005737">
    <property type="term" value="C:cytoplasm"/>
    <property type="evidence" value="ECO:0007669"/>
    <property type="project" value="TreeGrafter"/>
</dbReference>
<dbReference type="FunFam" id="3.30.559.10:FF:000007">
    <property type="entry name" value="Dihydrolipoamide acetyltransferase component of pyruvate dehydrogenase complex"/>
    <property type="match status" value="1"/>
</dbReference>
<name>A0AAV4LKC0_9BACL</name>
<evidence type="ECO:0000256" key="5">
    <source>
        <dbReference type="ARBA" id="ARBA00023315"/>
    </source>
</evidence>
<dbReference type="InterPro" id="IPR036625">
    <property type="entry name" value="E3-bd_dom_sf"/>
</dbReference>
<comment type="similarity">
    <text evidence="2 6">Belongs to the 2-oxoacid dehydrogenase family.</text>
</comment>
<dbReference type="SUPFAM" id="SSF47005">
    <property type="entry name" value="Peripheral subunit-binding domain of 2-oxo acid dehydrogenase complex"/>
    <property type="match status" value="1"/>
</dbReference>
<dbReference type="InterPro" id="IPR001078">
    <property type="entry name" value="2-oxoacid_DH_actylTfrase"/>
</dbReference>
<dbReference type="PROSITE" id="PS50968">
    <property type="entry name" value="BIOTINYL_LIPOYL"/>
    <property type="match status" value="1"/>
</dbReference>
<dbReference type="Gene3D" id="2.40.50.100">
    <property type="match status" value="1"/>
</dbReference>
<dbReference type="EMBL" id="BOQE01000001">
    <property type="protein sequence ID" value="GIM48311.1"/>
    <property type="molecule type" value="Genomic_DNA"/>
</dbReference>
<dbReference type="GO" id="GO:0031405">
    <property type="term" value="F:lipoic acid binding"/>
    <property type="evidence" value="ECO:0007669"/>
    <property type="project" value="TreeGrafter"/>
</dbReference>
<evidence type="ECO:0000256" key="2">
    <source>
        <dbReference type="ARBA" id="ARBA00007317"/>
    </source>
</evidence>
<dbReference type="RefSeq" id="WP_282201198.1">
    <property type="nucleotide sequence ID" value="NZ_BOQE01000001.1"/>
</dbReference>
<evidence type="ECO:0000313" key="10">
    <source>
        <dbReference type="Proteomes" id="UP001057291"/>
    </source>
</evidence>
<dbReference type="SUPFAM" id="SSF51230">
    <property type="entry name" value="Single hybrid motif"/>
    <property type="match status" value="1"/>
</dbReference>
<keyword evidence="4 6" id="KW-0450">Lipoyl</keyword>
<dbReference type="Gene3D" id="4.10.320.10">
    <property type="entry name" value="E3-binding domain"/>
    <property type="match status" value="1"/>
</dbReference>
<keyword evidence="9" id="KW-0670">Pyruvate</keyword>
<keyword evidence="3 6" id="KW-0808">Transferase</keyword>
<protein>
    <recommendedName>
        <fullName evidence="6">Dihydrolipoamide acetyltransferase component of pyruvate dehydrogenase complex</fullName>
        <ecNumber evidence="6">2.3.1.-</ecNumber>
    </recommendedName>
</protein>
<dbReference type="Proteomes" id="UP001057291">
    <property type="component" value="Unassembled WGS sequence"/>
</dbReference>
<dbReference type="EC" id="2.3.1.-" evidence="6"/>
<dbReference type="SUPFAM" id="SSF52777">
    <property type="entry name" value="CoA-dependent acyltransferases"/>
    <property type="match status" value="1"/>
</dbReference>
<organism evidence="9 10">
    <name type="scientific">Collibacillus ludicampi</name>
    <dbReference type="NCBI Taxonomy" id="2771369"/>
    <lineage>
        <taxon>Bacteria</taxon>
        <taxon>Bacillati</taxon>
        <taxon>Bacillota</taxon>
        <taxon>Bacilli</taxon>
        <taxon>Bacillales</taxon>
        <taxon>Alicyclobacillaceae</taxon>
        <taxon>Collibacillus</taxon>
    </lineage>
</organism>
<dbReference type="Pfam" id="PF00198">
    <property type="entry name" value="2-oxoacid_dh"/>
    <property type="match status" value="1"/>
</dbReference>
<evidence type="ECO:0000256" key="3">
    <source>
        <dbReference type="ARBA" id="ARBA00022679"/>
    </source>
</evidence>
<evidence type="ECO:0000259" key="8">
    <source>
        <dbReference type="PROSITE" id="PS51826"/>
    </source>
</evidence>
<dbReference type="InterPro" id="IPR000089">
    <property type="entry name" value="Biotin_lipoyl"/>
</dbReference>
<feature type="domain" description="Peripheral subunit-binding (PSBD)" evidence="8">
    <location>
        <begin position="124"/>
        <end position="161"/>
    </location>
</feature>
<dbReference type="Pfam" id="PF02817">
    <property type="entry name" value="E3_binding"/>
    <property type="match status" value="1"/>
</dbReference>
<evidence type="ECO:0000313" key="9">
    <source>
        <dbReference type="EMBL" id="GIM48311.1"/>
    </source>
</evidence>
<evidence type="ECO:0000256" key="6">
    <source>
        <dbReference type="RuleBase" id="RU003423"/>
    </source>
</evidence>
<evidence type="ECO:0000259" key="7">
    <source>
        <dbReference type="PROSITE" id="PS50968"/>
    </source>
</evidence>
<reference evidence="9" key="1">
    <citation type="journal article" date="2023" name="Int. J. Syst. Evol. Microbiol.">
        <title>Collibacillus ludicampi gen. nov., sp. nov., a new soil bacterium of the family Alicyclobacillaceae.</title>
        <authorList>
            <person name="Jojima T."/>
            <person name="Ioku Y."/>
            <person name="Fukuta Y."/>
            <person name="Shirasaka N."/>
            <person name="Matsumura Y."/>
            <person name="Mori M."/>
        </authorList>
    </citation>
    <scope>NUCLEOTIDE SEQUENCE</scope>
    <source>
        <strain evidence="9">TP075</strain>
    </source>
</reference>
<dbReference type="CDD" id="cd06849">
    <property type="entry name" value="lipoyl_domain"/>
    <property type="match status" value="1"/>
</dbReference>
<dbReference type="Pfam" id="PF00364">
    <property type="entry name" value="Biotin_lipoyl"/>
    <property type="match status" value="1"/>
</dbReference>
<evidence type="ECO:0000256" key="1">
    <source>
        <dbReference type="ARBA" id="ARBA00001938"/>
    </source>
</evidence>
<proteinExistence type="inferred from homology"/>
<keyword evidence="5 6" id="KW-0012">Acyltransferase</keyword>